<evidence type="ECO:0000313" key="2">
    <source>
        <dbReference type="Proteomes" id="UP001055879"/>
    </source>
</evidence>
<dbReference type="Proteomes" id="UP001055879">
    <property type="component" value="Linkage Group LG07"/>
</dbReference>
<accession>A0ACB9B597</accession>
<evidence type="ECO:0000313" key="1">
    <source>
        <dbReference type="EMBL" id="KAI3715855.1"/>
    </source>
</evidence>
<name>A0ACB9B597_ARCLA</name>
<sequence>MGRRQIRERVKISGRNRRGVVDLGKDRVESVIGCTRGIVARETDHAFSVECQGICQEIVRIRKAATSRGGGRKEEKKWEAARPKGRAFNMTATEAEEVPDVVAGTFLVNSTCARVLFDSRATCSFISPAFARCLGLKARWLGKGFDVETADDNQVAIREVFDGCMIDIEGSLVPVILYPMPMREFDVVLGMDWLDKNDASIICNKKLIRMVLPERGMVVIYGDRRERNSSLISMIKASRSLRKGCRGFLAYVIDAKKEKSSMEEVRVI</sequence>
<comment type="caution">
    <text evidence="1">The sequence shown here is derived from an EMBL/GenBank/DDBJ whole genome shotgun (WGS) entry which is preliminary data.</text>
</comment>
<organism evidence="1 2">
    <name type="scientific">Arctium lappa</name>
    <name type="common">Greater burdock</name>
    <name type="synonym">Lappa major</name>
    <dbReference type="NCBI Taxonomy" id="4217"/>
    <lineage>
        <taxon>Eukaryota</taxon>
        <taxon>Viridiplantae</taxon>
        <taxon>Streptophyta</taxon>
        <taxon>Embryophyta</taxon>
        <taxon>Tracheophyta</taxon>
        <taxon>Spermatophyta</taxon>
        <taxon>Magnoliopsida</taxon>
        <taxon>eudicotyledons</taxon>
        <taxon>Gunneridae</taxon>
        <taxon>Pentapetalae</taxon>
        <taxon>asterids</taxon>
        <taxon>campanulids</taxon>
        <taxon>Asterales</taxon>
        <taxon>Asteraceae</taxon>
        <taxon>Carduoideae</taxon>
        <taxon>Cardueae</taxon>
        <taxon>Arctiinae</taxon>
        <taxon>Arctium</taxon>
    </lineage>
</organism>
<reference evidence="2" key="1">
    <citation type="journal article" date="2022" name="Mol. Ecol. Resour.">
        <title>The genomes of chicory, endive, great burdock and yacon provide insights into Asteraceae palaeo-polyploidization history and plant inulin production.</title>
        <authorList>
            <person name="Fan W."/>
            <person name="Wang S."/>
            <person name="Wang H."/>
            <person name="Wang A."/>
            <person name="Jiang F."/>
            <person name="Liu H."/>
            <person name="Zhao H."/>
            <person name="Xu D."/>
            <person name="Zhang Y."/>
        </authorList>
    </citation>
    <scope>NUCLEOTIDE SEQUENCE [LARGE SCALE GENOMIC DNA]</scope>
    <source>
        <strain evidence="2">cv. Niubang</strain>
    </source>
</reference>
<gene>
    <name evidence="1" type="ORF">L6452_22843</name>
</gene>
<protein>
    <submittedName>
        <fullName evidence="1">Uncharacterized protein</fullName>
    </submittedName>
</protein>
<reference evidence="1 2" key="2">
    <citation type="journal article" date="2022" name="Mol. Ecol. Resour.">
        <title>The genomes of chicory, endive, great burdock and yacon provide insights into Asteraceae paleo-polyploidization history and plant inulin production.</title>
        <authorList>
            <person name="Fan W."/>
            <person name="Wang S."/>
            <person name="Wang H."/>
            <person name="Wang A."/>
            <person name="Jiang F."/>
            <person name="Liu H."/>
            <person name="Zhao H."/>
            <person name="Xu D."/>
            <person name="Zhang Y."/>
        </authorList>
    </citation>
    <scope>NUCLEOTIDE SEQUENCE [LARGE SCALE GENOMIC DNA]</scope>
    <source>
        <strain evidence="2">cv. Niubang</strain>
    </source>
</reference>
<keyword evidence="2" id="KW-1185">Reference proteome</keyword>
<dbReference type="EMBL" id="CM042053">
    <property type="protein sequence ID" value="KAI3715855.1"/>
    <property type="molecule type" value="Genomic_DNA"/>
</dbReference>
<proteinExistence type="predicted"/>